<protein>
    <submittedName>
        <fullName evidence="5">Cu+-exporting ATPase</fullName>
    </submittedName>
</protein>
<keyword evidence="4" id="KW-0732">Signal</keyword>
<keyword evidence="6" id="KW-1185">Reference proteome</keyword>
<keyword evidence="3" id="KW-1133">Transmembrane helix</keyword>
<evidence type="ECO:0000256" key="3">
    <source>
        <dbReference type="SAM" id="Phobius"/>
    </source>
</evidence>
<dbReference type="GeneID" id="98051902"/>
<dbReference type="InterPro" id="IPR023299">
    <property type="entry name" value="ATPase_P-typ_cyto_dom_N"/>
</dbReference>
<feature type="signal peptide" evidence="4">
    <location>
        <begin position="1"/>
        <end position="28"/>
    </location>
</feature>
<feature type="transmembrane region" description="Helical" evidence="3">
    <location>
        <begin position="107"/>
        <end position="127"/>
    </location>
</feature>
<dbReference type="EMBL" id="JACCCZ010000001">
    <property type="protein sequence ID" value="NYG01840.1"/>
    <property type="molecule type" value="Genomic_DNA"/>
</dbReference>
<feature type="transmembrane region" description="Helical" evidence="3">
    <location>
        <begin position="178"/>
        <end position="201"/>
    </location>
</feature>
<dbReference type="PANTHER" id="PTHR46594">
    <property type="entry name" value="P-TYPE CATION-TRANSPORTING ATPASE"/>
    <property type="match status" value="1"/>
</dbReference>
<accession>A0A852W0I2</accession>
<feature type="region of interest" description="Disordered" evidence="2">
    <location>
        <begin position="498"/>
        <end position="517"/>
    </location>
</feature>
<dbReference type="SUPFAM" id="SSF81660">
    <property type="entry name" value="Metal cation-transporting ATPase, ATP-binding domain N"/>
    <property type="match status" value="1"/>
</dbReference>
<feature type="transmembrane region" description="Helical" evidence="3">
    <location>
        <begin position="152"/>
        <end position="172"/>
    </location>
</feature>
<dbReference type="InterPro" id="IPR023214">
    <property type="entry name" value="HAD_sf"/>
</dbReference>
<proteinExistence type="predicted"/>
<name>A0A852W0I2_PSEA5</name>
<dbReference type="AlphaFoldDB" id="A0A852W0I2"/>
<evidence type="ECO:0000256" key="2">
    <source>
        <dbReference type="SAM" id="MobiDB-lite"/>
    </source>
</evidence>
<dbReference type="GO" id="GO:0046872">
    <property type="term" value="F:metal ion binding"/>
    <property type="evidence" value="ECO:0007669"/>
    <property type="project" value="UniProtKB-KW"/>
</dbReference>
<dbReference type="Gene3D" id="3.40.50.1000">
    <property type="entry name" value="HAD superfamily/HAD-like"/>
    <property type="match status" value="1"/>
</dbReference>
<keyword evidence="1" id="KW-0479">Metal-binding</keyword>
<feature type="region of interest" description="Disordered" evidence="2">
    <location>
        <begin position="216"/>
        <end position="235"/>
    </location>
</feature>
<evidence type="ECO:0000313" key="6">
    <source>
        <dbReference type="Proteomes" id="UP000549695"/>
    </source>
</evidence>
<organism evidence="5 6">
    <name type="scientific">Pseudonocardia alni</name>
    <name type="common">Amycolata alni</name>
    <dbReference type="NCBI Taxonomy" id="33907"/>
    <lineage>
        <taxon>Bacteria</taxon>
        <taxon>Bacillati</taxon>
        <taxon>Actinomycetota</taxon>
        <taxon>Actinomycetes</taxon>
        <taxon>Pseudonocardiales</taxon>
        <taxon>Pseudonocardiaceae</taxon>
        <taxon>Pseudonocardia</taxon>
    </lineage>
</organism>
<feature type="transmembrane region" description="Helical" evidence="3">
    <location>
        <begin position="68"/>
        <end position="95"/>
    </location>
</feature>
<dbReference type="Gene3D" id="3.40.1110.10">
    <property type="entry name" value="Calcium-transporting ATPase, cytoplasmic domain N"/>
    <property type="match status" value="1"/>
</dbReference>
<feature type="chain" id="PRO_5039567720" evidence="4">
    <location>
        <begin position="29"/>
        <end position="599"/>
    </location>
</feature>
<dbReference type="GO" id="GO:0000166">
    <property type="term" value="F:nucleotide binding"/>
    <property type="evidence" value="ECO:0007669"/>
    <property type="project" value="InterPro"/>
</dbReference>
<reference evidence="5 6" key="1">
    <citation type="submission" date="2020-07" db="EMBL/GenBank/DDBJ databases">
        <title>Sequencing the genomes of 1000 actinobacteria strains.</title>
        <authorList>
            <person name="Klenk H.-P."/>
        </authorList>
    </citation>
    <scope>NUCLEOTIDE SEQUENCE [LARGE SCALE GENOMIC DNA]</scope>
    <source>
        <strain evidence="5 6">DSM 44749</strain>
    </source>
</reference>
<keyword evidence="3" id="KW-0812">Transmembrane</keyword>
<evidence type="ECO:0000256" key="4">
    <source>
        <dbReference type="SAM" id="SignalP"/>
    </source>
</evidence>
<keyword evidence="3" id="KW-0472">Membrane</keyword>
<feature type="transmembrane region" description="Helical" evidence="3">
    <location>
        <begin position="38"/>
        <end position="56"/>
    </location>
</feature>
<dbReference type="RefSeq" id="WP_179760982.1">
    <property type="nucleotide sequence ID" value="NZ_BAAAJZ010000001.1"/>
</dbReference>
<evidence type="ECO:0000256" key="1">
    <source>
        <dbReference type="ARBA" id="ARBA00022723"/>
    </source>
</evidence>
<gene>
    <name evidence="5" type="ORF">HDA37_002125</name>
</gene>
<feature type="transmembrane region" description="Helical" evidence="3">
    <location>
        <begin position="555"/>
        <end position="572"/>
    </location>
</feature>
<dbReference type="Proteomes" id="UP000549695">
    <property type="component" value="Unassembled WGS sequence"/>
</dbReference>
<evidence type="ECO:0000313" key="5">
    <source>
        <dbReference type="EMBL" id="NYG01840.1"/>
    </source>
</evidence>
<dbReference type="SUPFAM" id="SSF56784">
    <property type="entry name" value="HAD-like"/>
    <property type="match status" value="1"/>
</dbReference>
<dbReference type="PANTHER" id="PTHR46594:SF4">
    <property type="entry name" value="P-TYPE CATION-TRANSPORTING ATPASE"/>
    <property type="match status" value="1"/>
</dbReference>
<dbReference type="InterPro" id="IPR036412">
    <property type="entry name" value="HAD-like_sf"/>
</dbReference>
<sequence>MRPVLRAVAPPVAALFALLLPLAGPALAGAAWAPPCAAAALLVALAVVATTGRPGLRVAGRGLREGTVTAETGVAAAVLAALGWSAAVLAVAAVSPAGPHAVPADPLAGPVLLPGVAAVLTVVAAAVQRTGRPADGDPDQVRAGLRTVADRWSALLTPPAALAAVAVTAFAAGTGTPWPVAVPAGIAVLVGACPVPLLAALPAALRAADRAGGDTVRLPSPLPGRREPVGWTGPAGGPGLVGRVDTVALAGPDVLTGTGPGTVTVHAGRGEDPALVLRLAASVAAGARPGSDLRVAERALAGAVDGPVPDVAEADEQPGLGVSGLVAELREPGPGDGGATATVVAHAVLLGGPDWLAEHGIRVPPPLSVERERAVAEGRAVLVVAWDGCARAVLALPRAPHPAARPGVAELAAAGVAPVLLTPDDDGAARALAAASGLDPADPDAVRPGLDAAARAAAVAGLRVRGRTVAVAADPATDEAALAAADLAVELLPWPAADGAGPGSADGPDDVPDARPDPVVVPAPGSERICARGGPAEVAAALLIARRARAQVRSYVRAAVVLAVAGVVLAVLGTPAVVVAAVPVLGALGLAARGPHRRS</sequence>
<comment type="caution">
    <text evidence="5">The sequence shown here is derived from an EMBL/GenBank/DDBJ whole genome shotgun (WGS) entry which is preliminary data.</text>
</comment>